<accession>A0A8H7EPB2</accession>
<gene>
    <name evidence="2" type="ORF">EC973_005760</name>
</gene>
<comment type="caution">
    <text evidence="2">The sequence shown here is derived from an EMBL/GenBank/DDBJ whole genome shotgun (WGS) entry which is preliminary data.</text>
</comment>
<evidence type="ECO:0000313" key="3">
    <source>
        <dbReference type="Proteomes" id="UP000605846"/>
    </source>
</evidence>
<dbReference type="AlphaFoldDB" id="A0A8H7EPB2"/>
<feature type="region of interest" description="Disordered" evidence="1">
    <location>
        <begin position="338"/>
        <end position="367"/>
    </location>
</feature>
<dbReference type="Proteomes" id="UP000605846">
    <property type="component" value="Unassembled WGS sequence"/>
</dbReference>
<protein>
    <submittedName>
        <fullName evidence="2">Uncharacterized protein</fullName>
    </submittedName>
</protein>
<dbReference type="OrthoDB" id="10632734at2759"/>
<sequence>MEGIYKQSKLDQNLSLAPFHLMKNAFWDIPLFDIYQAVVVDDLHQLGGVYKHLLTCVELCTYDKLPLQAVLCIRYFIDFFYHATAKEHTEASLNEMQKALNLYAYYSPIFENYSKMASYICRRDLLFDEQRIVPDPNLTISPGYKINKYTLRSSHRAKASVATISHMDPSFSQFATMIRAYLDTYLEDFDEDGGEIYDKILAHDNYRGSSRSDFALFNFDVDLYAKVLLFFVCQYKGVKLELCIGRKMHELSEVHPTGLPVLTMAECDAYAGVFINDIRNIDRSVSVVPDFGVHFTQFLVNLDVDVGMWVCSVPNLPVLRETNRVHWSWKAQDESHDEIDGANSWIEDDENEEILEHNIEESDDNAD</sequence>
<keyword evidence="3" id="KW-1185">Reference proteome</keyword>
<organism evidence="2 3">
    <name type="scientific">Apophysomyces ossiformis</name>
    <dbReference type="NCBI Taxonomy" id="679940"/>
    <lineage>
        <taxon>Eukaryota</taxon>
        <taxon>Fungi</taxon>
        <taxon>Fungi incertae sedis</taxon>
        <taxon>Mucoromycota</taxon>
        <taxon>Mucoromycotina</taxon>
        <taxon>Mucoromycetes</taxon>
        <taxon>Mucorales</taxon>
        <taxon>Mucorineae</taxon>
        <taxon>Mucoraceae</taxon>
        <taxon>Apophysomyces</taxon>
    </lineage>
</organism>
<evidence type="ECO:0000313" key="2">
    <source>
        <dbReference type="EMBL" id="KAF7720936.1"/>
    </source>
</evidence>
<reference evidence="2" key="1">
    <citation type="submission" date="2020-01" db="EMBL/GenBank/DDBJ databases">
        <title>Genome Sequencing of Three Apophysomyces-Like Fungal Strains Confirms a Novel Fungal Genus in the Mucoromycota with divergent Burkholderia-like Endosymbiotic Bacteria.</title>
        <authorList>
            <person name="Stajich J.E."/>
            <person name="Macias A.M."/>
            <person name="Carter-House D."/>
            <person name="Lovett B."/>
            <person name="Kasson L.R."/>
            <person name="Berry K."/>
            <person name="Grigoriev I."/>
            <person name="Chang Y."/>
            <person name="Spatafora J."/>
            <person name="Kasson M.T."/>
        </authorList>
    </citation>
    <scope>NUCLEOTIDE SEQUENCE</scope>
    <source>
        <strain evidence="2">NRRL A-21654</strain>
    </source>
</reference>
<name>A0A8H7EPB2_9FUNG</name>
<evidence type="ECO:0000256" key="1">
    <source>
        <dbReference type="SAM" id="MobiDB-lite"/>
    </source>
</evidence>
<proteinExistence type="predicted"/>
<dbReference type="EMBL" id="JABAYA010000332">
    <property type="protein sequence ID" value="KAF7720936.1"/>
    <property type="molecule type" value="Genomic_DNA"/>
</dbReference>